<dbReference type="AlphaFoldDB" id="A0A0E2AY68"/>
<dbReference type="Proteomes" id="UP000006253">
    <property type="component" value="Unassembled WGS sequence"/>
</dbReference>
<evidence type="ECO:0000313" key="3">
    <source>
        <dbReference type="Proteomes" id="UP000006253"/>
    </source>
</evidence>
<name>A0A0E2AY68_9LEPT</name>
<dbReference type="EMBL" id="AHMY02000074">
    <property type="protein sequence ID" value="EKO13444.1"/>
    <property type="molecule type" value="Genomic_DNA"/>
</dbReference>
<evidence type="ECO:0000256" key="1">
    <source>
        <dbReference type="SAM" id="MobiDB-lite"/>
    </source>
</evidence>
<feature type="compositionally biased region" description="Polar residues" evidence="1">
    <location>
        <begin position="1"/>
        <end position="10"/>
    </location>
</feature>
<proteinExistence type="predicted"/>
<protein>
    <submittedName>
        <fullName evidence="2">Uncharacterized protein</fullName>
    </submittedName>
</protein>
<evidence type="ECO:0000313" key="2">
    <source>
        <dbReference type="EMBL" id="EKO13444.1"/>
    </source>
</evidence>
<sequence length="68" mass="7727">MSQIGSTVLDNSKAGDSENNGRLIPKKSIKTILFAMRFFIKFPNDSFFRSFIGEVFLGLRFFEFLVVG</sequence>
<accession>A0A0E2AY68</accession>
<reference evidence="2 3" key="1">
    <citation type="submission" date="2012-10" db="EMBL/GenBank/DDBJ databases">
        <authorList>
            <person name="Harkins D.M."/>
            <person name="Durkin A.S."/>
            <person name="Brinkac L.M."/>
            <person name="Selengut J.D."/>
            <person name="Sanka R."/>
            <person name="DePew J."/>
            <person name="Purushe J."/>
            <person name="Peacock S.J."/>
            <person name="Thaipadungpanit J."/>
            <person name="Wuthiekanun V.W."/>
            <person name="Day N.P."/>
            <person name="Vinetz J.M."/>
            <person name="Sutton G.G."/>
            <person name="Nelson W.C."/>
            <person name="Fouts D.E."/>
        </authorList>
    </citation>
    <scope>NUCLEOTIDE SEQUENCE [LARGE SCALE GENOMIC DNA]</scope>
    <source>
        <strain evidence="2 3">H1</strain>
    </source>
</reference>
<organism evidence="2 3">
    <name type="scientific">Leptospira kirschneri str. H1</name>
    <dbReference type="NCBI Taxonomy" id="1049966"/>
    <lineage>
        <taxon>Bacteria</taxon>
        <taxon>Pseudomonadati</taxon>
        <taxon>Spirochaetota</taxon>
        <taxon>Spirochaetia</taxon>
        <taxon>Leptospirales</taxon>
        <taxon>Leptospiraceae</taxon>
        <taxon>Leptospira</taxon>
    </lineage>
</organism>
<feature type="region of interest" description="Disordered" evidence="1">
    <location>
        <begin position="1"/>
        <end position="22"/>
    </location>
</feature>
<comment type="caution">
    <text evidence="2">The sequence shown here is derived from an EMBL/GenBank/DDBJ whole genome shotgun (WGS) entry which is preliminary data.</text>
</comment>
<gene>
    <name evidence="2" type="ORF">LEP1GSC081_2218</name>
</gene>